<dbReference type="Proteomes" id="UP001140234">
    <property type="component" value="Unassembled WGS sequence"/>
</dbReference>
<organism evidence="1 2">
    <name type="scientific">Coemansia nantahalensis</name>
    <dbReference type="NCBI Taxonomy" id="2789366"/>
    <lineage>
        <taxon>Eukaryota</taxon>
        <taxon>Fungi</taxon>
        <taxon>Fungi incertae sedis</taxon>
        <taxon>Zoopagomycota</taxon>
        <taxon>Kickxellomycotina</taxon>
        <taxon>Kickxellomycetes</taxon>
        <taxon>Kickxellales</taxon>
        <taxon>Kickxellaceae</taxon>
        <taxon>Coemansia</taxon>
    </lineage>
</organism>
<evidence type="ECO:0000313" key="2">
    <source>
        <dbReference type="Proteomes" id="UP001140234"/>
    </source>
</evidence>
<dbReference type="EMBL" id="JANBUJ010000482">
    <property type="protein sequence ID" value="KAJ2771760.1"/>
    <property type="molecule type" value="Genomic_DNA"/>
</dbReference>
<evidence type="ECO:0000313" key="1">
    <source>
        <dbReference type="EMBL" id="KAJ2771760.1"/>
    </source>
</evidence>
<proteinExistence type="predicted"/>
<protein>
    <submittedName>
        <fullName evidence="1">Uncharacterized protein</fullName>
    </submittedName>
</protein>
<accession>A0ACC1K266</accession>
<comment type="caution">
    <text evidence="1">The sequence shown here is derived from an EMBL/GenBank/DDBJ whole genome shotgun (WGS) entry which is preliminary data.</text>
</comment>
<keyword evidence="2" id="KW-1185">Reference proteome</keyword>
<reference evidence="1" key="1">
    <citation type="submission" date="2022-07" db="EMBL/GenBank/DDBJ databases">
        <title>Phylogenomic reconstructions and comparative analyses of Kickxellomycotina fungi.</title>
        <authorList>
            <person name="Reynolds N.K."/>
            <person name="Stajich J.E."/>
            <person name="Barry K."/>
            <person name="Grigoriev I.V."/>
            <person name="Crous P."/>
            <person name="Smith M.E."/>
        </authorList>
    </citation>
    <scope>NUCLEOTIDE SEQUENCE</scope>
    <source>
        <strain evidence="1">CBS 109366</strain>
    </source>
</reference>
<name>A0ACC1K266_9FUNG</name>
<gene>
    <name evidence="1" type="ORF">IWQ57_002064</name>
</gene>
<sequence>MKRRKMLARIVKDWDPAHLALLDECDIDPTLRPQDVPTERLCRFAQVIEERAIRLP</sequence>